<evidence type="ECO:0000256" key="3">
    <source>
        <dbReference type="ARBA" id="ARBA00022771"/>
    </source>
</evidence>
<evidence type="ECO:0000256" key="8">
    <source>
        <dbReference type="SAM" id="MobiDB-lite"/>
    </source>
</evidence>
<dbReference type="InterPro" id="IPR027806">
    <property type="entry name" value="HARBI1_dom"/>
</dbReference>
<dbReference type="SMART" id="SM00980">
    <property type="entry name" value="THAP"/>
    <property type="match status" value="1"/>
</dbReference>
<feature type="region of interest" description="Disordered" evidence="8">
    <location>
        <begin position="444"/>
        <end position="466"/>
    </location>
</feature>
<keyword evidence="4" id="KW-0862">Zinc</keyword>
<dbReference type="Pfam" id="PF13359">
    <property type="entry name" value="DDE_Tnp_4"/>
    <property type="match status" value="1"/>
</dbReference>
<keyword evidence="3 6" id="KW-0863">Zinc-finger</keyword>
<dbReference type="Proteomes" id="UP001164746">
    <property type="component" value="Chromosome 3"/>
</dbReference>
<keyword evidence="5 6" id="KW-0238">DNA-binding</keyword>
<evidence type="ECO:0000256" key="1">
    <source>
        <dbReference type="ARBA" id="ARBA00001968"/>
    </source>
</evidence>
<gene>
    <name evidence="10" type="ORF">MAR_024092</name>
</gene>
<feature type="coiled-coil region" evidence="7">
    <location>
        <begin position="176"/>
        <end position="203"/>
    </location>
</feature>
<evidence type="ECO:0000256" key="5">
    <source>
        <dbReference type="ARBA" id="ARBA00023125"/>
    </source>
</evidence>
<dbReference type="PANTHER" id="PTHR23080">
    <property type="entry name" value="THAP DOMAIN PROTEIN"/>
    <property type="match status" value="1"/>
</dbReference>
<dbReference type="PANTHER" id="PTHR23080:SF143">
    <property type="entry name" value="SI:DKEY-56D12.4"/>
    <property type="match status" value="1"/>
</dbReference>
<name>A0ABY7DPT9_MYAAR</name>
<dbReference type="InterPro" id="IPR006612">
    <property type="entry name" value="THAP_Znf"/>
</dbReference>
<keyword evidence="2" id="KW-0479">Metal-binding</keyword>
<evidence type="ECO:0000256" key="6">
    <source>
        <dbReference type="PROSITE-ProRule" id="PRU00309"/>
    </source>
</evidence>
<evidence type="ECO:0000313" key="10">
    <source>
        <dbReference type="EMBL" id="WAQ99719.1"/>
    </source>
</evidence>
<keyword evidence="7" id="KW-0175">Coiled coil</keyword>
<dbReference type="PROSITE" id="PS50950">
    <property type="entry name" value="ZF_THAP"/>
    <property type="match status" value="1"/>
</dbReference>
<sequence>MAATAAILSDTSGVSMPTSCSAPGCTQRFVKDSGVRFFRFPKEKERRLKWLLAIGRRSLSDRQHVKLWEPSDHDRLCSMHFAEGTPSKDQYHQDDIPSVFSFATTAKQPEQTPARADRFKRLQRRRLVLTPNDKENRQPANDQDEIAEALLMLGHDLPQSCDQGTDPGPDPIQEELDNLKADYTSLQKDHQRLMCENGDLKEQIKKTNVSLNLGNREVSTLTGLQSMTMFTWLLATVSDVIKPTGKLCRGNVLLMVLMKLKLNLTNNDLAMRFQTCPTQLLEEGDLVLADRGFLIADELVAHGASLGIPPFAKGKSQFSQREVECARRLSKSRIHVERAIERVKRFQILKNTLPISLIRHANSILTIFAAFTNLLPKLFDKVLPQANLKMFFSFISMSSSESYAESLSESSAIGVPDGLAASRSTPTSCLSSPSVCFASSSPTSFSSSSSSSSTSSIISTPTGLSPPSACANCMPFRL</sequence>
<evidence type="ECO:0000313" key="11">
    <source>
        <dbReference type="Proteomes" id="UP001164746"/>
    </source>
</evidence>
<dbReference type="SUPFAM" id="SSF57716">
    <property type="entry name" value="Glucocorticoid receptor-like (DNA-binding domain)"/>
    <property type="match status" value="1"/>
</dbReference>
<evidence type="ECO:0000256" key="2">
    <source>
        <dbReference type="ARBA" id="ARBA00022723"/>
    </source>
</evidence>
<protein>
    <submittedName>
        <fullName evidence="10">THAP2-like protein</fullName>
    </submittedName>
</protein>
<dbReference type="Pfam" id="PF05485">
    <property type="entry name" value="THAP"/>
    <property type="match status" value="1"/>
</dbReference>
<evidence type="ECO:0000259" key="9">
    <source>
        <dbReference type="PROSITE" id="PS50950"/>
    </source>
</evidence>
<proteinExistence type="predicted"/>
<feature type="domain" description="THAP-type" evidence="9">
    <location>
        <begin position="16"/>
        <end position="100"/>
    </location>
</feature>
<reference evidence="10" key="1">
    <citation type="submission" date="2022-11" db="EMBL/GenBank/DDBJ databases">
        <title>Centuries of genome instability and evolution in soft-shell clam transmissible cancer (bioRxiv).</title>
        <authorList>
            <person name="Hart S.F.M."/>
            <person name="Yonemitsu M.A."/>
            <person name="Giersch R.M."/>
            <person name="Beal B.F."/>
            <person name="Arriagada G."/>
            <person name="Davis B.W."/>
            <person name="Ostrander E.A."/>
            <person name="Goff S.P."/>
            <person name="Metzger M.J."/>
        </authorList>
    </citation>
    <scope>NUCLEOTIDE SEQUENCE</scope>
    <source>
        <strain evidence="10">MELC-2E11</strain>
        <tissue evidence="10">Siphon/mantle</tissue>
    </source>
</reference>
<accession>A0ABY7DPT9</accession>
<evidence type="ECO:0000256" key="4">
    <source>
        <dbReference type="ARBA" id="ARBA00022833"/>
    </source>
</evidence>
<organism evidence="10 11">
    <name type="scientific">Mya arenaria</name>
    <name type="common">Soft-shell clam</name>
    <dbReference type="NCBI Taxonomy" id="6604"/>
    <lineage>
        <taxon>Eukaryota</taxon>
        <taxon>Metazoa</taxon>
        <taxon>Spiralia</taxon>
        <taxon>Lophotrochozoa</taxon>
        <taxon>Mollusca</taxon>
        <taxon>Bivalvia</taxon>
        <taxon>Autobranchia</taxon>
        <taxon>Heteroconchia</taxon>
        <taxon>Euheterodonta</taxon>
        <taxon>Imparidentia</taxon>
        <taxon>Neoheterodontei</taxon>
        <taxon>Myida</taxon>
        <taxon>Myoidea</taxon>
        <taxon>Myidae</taxon>
        <taxon>Mya</taxon>
    </lineage>
</organism>
<dbReference type="EMBL" id="CP111014">
    <property type="protein sequence ID" value="WAQ99719.1"/>
    <property type="molecule type" value="Genomic_DNA"/>
</dbReference>
<feature type="non-terminal residue" evidence="10">
    <location>
        <position position="1"/>
    </location>
</feature>
<keyword evidence="11" id="KW-1185">Reference proteome</keyword>
<comment type="cofactor">
    <cofactor evidence="1">
        <name>a divalent metal cation</name>
        <dbReference type="ChEBI" id="CHEBI:60240"/>
    </cofactor>
</comment>
<evidence type="ECO:0000256" key="7">
    <source>
        <dbReference type="SAM" id="Coils"/>
    </source>
</evidence>